<reference evidence="7 8" key="1">
    <citation type="submission" date="2023-11" db="EMBL/GenBank/DDBJ databases">
        <authorList>
            <person name="Bao R."/>
        </authorList>
    </citation>
    <scope>NUCLEOTIDE SEQUENCE [LARGE SCALE GENOMIC DNA]</scope>
    <source>
        <strain evidence="7 8">PJ23</strain>
    </source>
</reference>
<dbReference type="InterPro" id="IPR011075">
    <property type="entry name" value="TetR_C"/>
</dbReference>
<evidence type="ECO:0000256" key="5">
    <source>
        <dbReference type="SAM" id="MobiDB-lite"/>
    </source>
</evidence>
<dbReference type="SUPFAM" id="SSF48498">
    <property type="entry name" value="Tetracyclin repressor-like, C-terminal domain"/>
    <property type="match status" value="1"/>
</dbReference>
<keyword evidence="2 4" id="KW-0238">DNA-binding</keyword>
<feature type="DNA-binding region" description="H-T-H motif" evidence="4">
    <location>
        <begin position="31"/>
        <end position="50"/>
    </location>
</feature>
<keyword evidence="1" id="KW-0805">Transcription regulation</keyword>
<comment type="caution">
    <text evidence="7">The sequence shown here is derived from an EMBL/GenBank/DDBJ whole genome shotgun (WGS) entry which is preliminary data.</text>
</comment>
<dbReference type="Proteomes" id="UP001274321">
    <property type="component" value="Unassembled WGS sequence"/>
</dbReference>
<evidence type="ECO:0000256" key="1">
    <source>
        <dbReference type="ARBA" id="ARBA00023015"/>
    </source>
</evidence>
<dbReference type="InterPro" id="IPR023772">
    <property type="entry name" value="DNA-bd_HTH_TetR-type_CS"/>
</dbReference>
<accession>A0ABU4RKZ1</accession>
<dbReference type="Pfam" id="PF16925">
    <property type="entry name" value="TetR_C_13"/>
    <property type="match status" value="1"/>
</dbReference>
<dbReference type="InterPro" id="IPR001647">
    <property type="entry name" value="HTH_TetR"/>
</dbReference>
<dbReference type="PANTHER" id="PTHR47506">
    <property type="entry name" value="TRANSCRIPTIONAL REGULATORY PROTEIN"/>
    <property type="match status" value="1"/>
</dbReference>
<evidence type="ECO:0000313" key="7">
    <source>
        <dbReference type="EMBL" id="MDX6805507.1"/>
    </source>
</evidence>
<name>A0ABU4RKZ1_9HYPH</name>
<dbReference type="Gene3D" id="1.10.357.10">
    <property type="entry name" value="Tetracycline Repressor, domain 2"/>
    <property type="match status" value="1"/>
</dbReference>
<evidence type="ECO:0000259" key="6">
    <source>
        <dbReference type="PROSITE" id="PS50977"/>
    </source>
</evidence>
<keyword evidence="3" id="KW-0804">Transcription</keyword>
<dbReference type="InterPro" id="IPR009057">
    <property type="entry name" value="Homeodomain-like_sf"/>
</dbReference>
<feature type="domain" description="HTH tetR-type" evidence="6">
    <location>
        <begin position="8"/>
        <end position="68"/>
    </location>
</feature>
<dbReference type="Gene3D" id="1.10.10.60">
    <property type="entry name" value="Homeodomain-like"/>
    <property type="match status" value="1"/>
</dbReference>
<evidence type="ECO:0000256" key="3">
    <source>
        <dbReference type="ARBA" id="ARBA00023163"/>
    </source>
</evidence>
<proteinExistence type="predicted"/>
<dbReference type="PRINTS" id="PR00455">
    <property type="entry name" value="HTHTETR"/>
</dbReference>
<dbReference type="RefSeq" id="WP_319843619.1">
    <property type="nucleotide sequence ID" value="NZ_JAXAFJ010000002.1"/>
</dbReference>
<gene>
    <name evidence="7" type="ORF">SCD90_05480</name>
</gene>
<organism evidence="7 8">
    <name type="scientific">Terrihabitans rhizophilus</name>
    <dbReference type="NCBI Taxonomy" id="3092662"/>
    <lineage>
        <taxon>Bacteria</taxon>
        <taxon>Pseudomonadati</taxon>
        <taxon>Pseudomonadota</taxon>
        <taxon>Alphaproteobacteria</taxon>
        <taxon>Hyphomicrobiales</taxon>
        <taxon>Terrihabitans</taxon>
    </lineage>
</organism>
<keyword evidence="8" id="KW-1185">Reference proteome</keyword>
<dbReference type="InterPro" id="IPR036271">
    <property type="entry name" value="Tet_transcr_reg_TetR-rel_C_sf"/>
</dbReference>
<dbReference type="Pfam" id="PF00440">
    <property type="entry name" value="TetR_N"/>
    <property type="match status" value="1"/>
</dbReference>
<dbReference type="SUPFAM" id="SSF46689">
    <property type="entry name" value="Homeodomain-like"/>
    <property type="match status" value="1"/>
</dbReference>
<feature type="region of interest" description="Disordered" evidence="5">
    <location>
        <begin position="196"/>
        <end position="221"/>
    </location>
</feature>
<dbReference type="PANTHER" id="PTHR47506:SF1">
    <property type="entry name" value="HTH-TYPE TRANSCRIPTIONAL REGULATOR YJDC"/>
    <property type="match status" value="1"/>
</dbReference>
<protein>
    <submittedName>
        <fullName evidence="7">TetR/AcrR family transcriptional regulator</fullName>
    </submittedName>
</protein>
<dbReference type="EMBL" id="JAXAFJ010000002">
    <property type="protein sequence ID" value="MDX6805507.1"/>
    <property type="molecule type" value="Genomic_DNA"/>
</dbReference>
<feature type="compositionally biased region" description="Polar residues" evidence="5">
    <location>
        <begin position="196"/>
        <end position="205"/>
    </location>
</feature>
<evidence type="ECO:0000256" key="2">
    <source>
        <dbReference type="ARBA" id="ARBA00023125"/>
    </source>
</evidence>
<dbReference type="PROSITE" id="PS01081">
    <property type="entry name" value="HTH_TETR_1"/>
    <property type="match status" value="1"/>
</dbReference>
<sequence>MALGRPRSFDTDTALAAAMGVFWRRGYEGASLAELTKAMGINPPSLYAAFGNKEQLFRAALDRYGERRSEFFAWVLEAPTAREVLERIFRGTAESSTTPGEPRGCLVVQSGTACSTADDSVAKEIVARRRGIEEAVTARFQRAKDEGDLAPDVCPVALARYVSAVVQGIALLAANGAEREELQQVAEIAIRTLPAGQSASDSRSAQEPAMTAGCIEPANQH</sequence>
<dbReference type="PROSITE" id="PS50977">
    <property type="entry name" value="HTH_TETR_2"/>
    <property type="match status" value="1"/>
</dbReference>
<evidence type="ECO:0000313" key="8">
    <source>
        <dbReference type="Proteomes" id="UP001274321"/>
    </source>
</evidence>
<evidence type="ECO:0000256" key="4">
    <source>
        <dbReference type="PROSITE-ProRule" id="PRU00335"/>
    </source>
</evidence>